<dbReference type="InterPro" id="IPR027791">
    <property type="entry name" value="Galactosyl_T_C"/>
</dbReference>
<evidence type="ECO:0000259" key="13">
    <source>
        <dbReference type="Pfam" id="PF13733"/>
    </source>
</evidence>
<keyword evidence="10 11" id="KW-0325">Glycoprotein</keyword>
<dbReference type="GO" id="GO:0005975">
    <property type="term" value="P:carbohydrate metabolic process"/>
    <property type="evidence" value="ECO:0007669"/>
    <property type="project" value="InterPro"/>
</dbReference>
<dbReference type="KEGG" id="lak:106159620"/>
<evidence type="ECO:0000256" key="2">
    <source>
        <dbReference type="ARBA" id="ARBA00004922"/>
    </source>
</evidence>
<dbReference type="PANTHER" id="PTHR19300:SF57">
    <property type="entry name" value="BETA-1,4-N-ACETYLGALACTOSAMINYLTRANSFERASE"/>
    <property type="match status" value="1"/>
</dbReference>
<comment type="similarity">
    <text evidence="3 11">Belongs to the glycosyltransferase 7 family.</text>
</comment>
<evidence type="ECO:0000256" key="11">
    <source>
        <dbReference type="RuleBase" id="RU368121"/>
    </source>
</evidence>
<comment type="function">
    <text evidence="11">Catalyses the transfer of galactose onto proteins or lipids.</text>
</comment>
<keyword evidence="5 11" id="KW-0808">Transferase</keyword>
<dbReference type="AlphaFoldDB" id="A0A1S3I0N8"/>
<dbReference type="InterPro" id="IPR003859">
    <property type="entry name" value="Galactosyl_T"/>
</dbReference>
<keyword evidence="8" id="KW-1133">Transmembrane helix</keyword>
<comment type="pathway">
    <text evidence="2 11">Protein modification; protein glycosylation.</text>
</comment>
<evidence type="ECO:0000256" key="4">
    <source>
        <dbReference type="ARBA" id="ARBA00022676"/>
    </source>
</evidence>
<evidence type="ECO:0000256" key="7">
    <source>
        <dbReference type="ARBA" id="ARBA00022968"/>
    </source>
</evidence>
<dbReference type="InParanoid" id="A0A1S3I0N8"/>
<protein>
    <recommendedName>
        <fullName evidence="11">Beta-1,4-galactosyltransferase</fullName>
        <ecNumber evidence="11">2.4.1.-</ecNumber>
    </recommendedName>
</protein>
<evidence type="ECO:0000256" key="9">
    <source>
        <dbReference type="ARBA" id="ARBA00023136"/>
    </source>
</evidence>
<dbReference type="Pfam" id="PF02709">
    <property type="entry name" value="Glyco_transf_7C"/>
    <property type="match status" value="1"/>
</dbReference>
<evidence type="ECO:0000256" key="3">
    <source>
        <dbReference type="ARBA" id="ARBA00005735"/>
    </source>
</evidence>
<comment type="subcellular location">
    <subcellularLocation>
        <location evidence="1">Membrane</location>
        <topology evidence="1">Single-pass type II membrane protein</topology>
    </subcellularLocation>
</comment>
<sequence>MNEDLVANSLGLCHENQENLGNTFKVNLNLLPMPNRTELFKEVATGGRWAPTSCKPRDHVAIIIPYRDRQEHLDILLQNLHPFLQSQKCQYQIFVVEQAHPEPFNTGYAKNVGFVEASALFNFTCYIFQDVDKIPMNNSLLYRCPPDRVFHFASAEDRFHYRLPHVNYTGGVIGVTSDTFKKINGFPNHLIRWGGDDDDLFQRSVSQNVPIQHANKHLGMYRVLNHTRLPGSENKEGYPMVVFASQLYKHYGPWDSGLITLNYTRLATEYRQTHTWIKYNVDQKSMMKTAWRGIMDTKYDKAIHGTYWAINYERAYKIFPKIKEEMEKKASASARISLKKIKQHRKVRPKSANSRRHKMYIKGF</sequence>
<evidence type="ECO:0000256" key="10">
    <source>
        <dbReference type="ARBA" id="ARBA00023180"/>
    </source>
</evidence>
<keyword evidence="4 11" id="KW-0328">Glycosyltransferase</keyword>
<dbReference type="InterPro" id="IPR027995">
    <property type="entry name" value="Galactosyl_T_N"/>
</dbReference>
<dbReference type="RefSeq" id="XP_013391391.1">
    <property type="nucleotide sequence ID" value="XM_013535937.1"/>
</dbReference>
<dbReference type="InterPro" id="IPR029044">
    <property type="entry name" value="Nucleotide-diphossugar_trans"/>
</dbReference>
<keyword evidence="7 11" id="KW-0735">Signal-anchor</keyword>
<dbReference type="EC" id="2.4.1.-" evidence="11"/>
<dbReference type="GO" id="GO:0016020">
    <property type="term" value="C:membrane"/>
    <property type="evidence" value="ECO:0007669"/>
    <property type="project" value="UniProtKB-SubCell"/>
</dbReference>
<dbReference type="Gene3D" id="3.90.550.10">
    <property type="entry name" value="Spore Coat Polysaccharide Biosynthesis Protein SpsA, Chain A"/>
    <property type="match status" value="1"/>
</dbReference>
<evidence type="ECO:0000259" key="12">
    <source>
        <dbReference type="Pfam" id="PF02709"/>
    </source>
</evidence>
<dbReference type="GO" id="GO:0005794">
    <property type="term" value="C:Golgi apparatus"/>
    <property type="evidence" value="ECO:0007669"/>
    <property type="project" value="TreeGrafter"/>
</dbReference>
<dbReference type="GeneID" id="106159620"/>
<dbReference type="SUPFAM" id="SSF53448">
    <property type="entry name" value="Nucleotide-diphospho-sugar transferases"/>
    <property type="match status" value="1"/>
</dbReference>
<organism evidence="14 15">
    <name type="scientific">Lingula anatina</name>
    <name type="common">Brachiopod</name>
    <name type="synonym">Lingula unguis</name>
    <dbReference type="NCBI Taxonomy" id="7574"/>
    <lineage>
        <taxon>Eukaryota</taxon>
        <taxon>Metazoa</taxon>
        <taxon>Spiralia</taxon>
        <taxon>Lophotrochozoa</taxon>
        <taxon>Brachiopoda</taxon>
        <taxon>Linguliformea</taxon>
        <taxon>Lingulata</taxon>
        <taxon>Lingulida</taxon>
        <taxon>Linguloidea</taxon>
        <taxon>Lingulidae</taxon>
        <taxon>Lingula</taxon>
    </lineage>
</organism>
<keyword evidence="6" id="KW-0812">Transmembrane</keyword>
<dbReference type="GO" id="GO:0008378">
    <property type="term" value="F:galactosyltransferase activity"/>
    <property type="evidence" value="ECO:0007669"/>
    <property type="project" value="TreeGrafter"/>
</dbReference>
<accession>A0A1S3I0N8</accession>
<dbReference type="UniPathway" id="UPA00378"/>
<keyword evidence="9" id="KW-0472">Membrane</keyword>
<evidence type="ECO:0000256" key="1">
    <source>
        <dbReference type="ARBA" id="ARBA00004606"/>
    </source>
</evidence>
<name>A0A1S3I0N8_LINAN</name>
<feature type="domain" description="Galactosyltransferase N-terminal" evidence="13">
    <location>
        <begin position="13"/>
        <end position="145"/>
    </location>
</feature>
<dbReference type="PRINTS" id="PR02050">
    <property type="entry name" value="B14GALTRFASE"/>
</dbReference>
<evidence type="ECO:0000256" key="5">
    <source>
        <dbReference type="ARBA" id="ARBA00022679"/>
    </source>
</evidence>
<dbReference type="Pfam" id="PF13733">
    <property type="entry name" value="Glyco_transf_7N"/>
    <property type="match status" value="1"/>
</dbReference>
<feature type="domain" description="Galactosyltransferase C-terminal" evidence="12">
    <location>
        <begin position="151"/>
        <end position="226"/>
    </location>
</feature>
<dbReference type="OrthoDB" id="10016069at2759"/>
<evidence type="ECO:0000313" key="15">
    <source>
        <dbReference type="RefSeq" id="XP_013391391.1"/>
    </source>
</evidence>
<evidence type="ECO:0000256" key="6">
    <source>
        <dbReference type="ARBA" id="ARBA00022692"/>
    </source>
</evidence>
<keyword evidence="14" id="KW-1185">Reference proteome</keyword>
<proteinExistence type="inferred from homology"/>
<reference evidence="15" key="1">
    <citation type="submission" date="2025-08" db="UniProtKB">
        <authorList>
            <consortium name="RefSeq"/>
        </authorList>
    </citation>
    <scope>IDENTIFICATION</scope>
    <source>
        <tissue evidence="15">Gonads</tissue>
    </source>
</reference>
<evidence type="ECO:0000313" key="14">
    <source>
        <dbReference type="Proteomes" id="UP000085678"/>
    </source>
</evidence>
<evidence type="ECO:0000256" key="8">
    <source>
        <dbReference type="ARBA" id="ARBA00022989"/>
    </source>
</evidence>
<gene>
    <name evidence="15" type="primary">LOC106159620</name>
</gene>
<dbReference type="Proteomes" id="UP000085678">
    <property type="component" value="Unplaced"/>
</dbReference>
<dbReference type="PANTHER" id="PTHR19300">
    <property type="entry name" value="BETA-1,4-GALACTOSYLTRANSFERASE"/>
    <property type="match status" value="1"/>
</dbReference>
<dbReference type="STRING" id="7574.A0A1S3I0N8"/>